<comment type="subcellular location">
    <subcellularLocation>
        <location evidence="1">Membrane</location>
        <topology evidence="1">Multi-pass membrane protein</topology>
    </subcellularLocation>
</comment>
<feature type="transmembrane region" description="Helical" evidence="6">
    <location>
        <begin position="429"/>
        <end position="446"/>
    </location>
</feature>
<dbReference type="KEGG" id="pspw:BJG93_24210"/>
<evidence type="ECO:0000256" key="3">
    <source>
        <dbReference type="ARBA" id="ARBA00022692"/>
    </source>
</evidence>
<feature type="transmembrane region" description="Helical" evidence="6">
    <location>
        <begin position="405"/>
        <end position="423"/>
    </location>
</feature>
<feature type="transmembrane region" description="Helical" evidence="6">
    <location>
        <begin position="44"/>
        <end position="64"/>
    </location>
</feature>
<keyword evidence="3 6" id="KW-0812">Transmembrane</keyword>
<dbReference type="Pfam" id="PF07690">
    <property type="entry name" value="MFS_1"/>
    <property type="match status" value="1"/>
</dbReference>
<dbReference type="SUPFAM" id="SSF103473">
    <property type="entry name" value="MFS general substrate transporter"/>
    <property type="match status" value="2"/>
</dbReference>
<evidence type="ECO:0000256" key="1">
    <source>
        <dbReference type="ARBA" id="ARBA00004141"/>
    </source>
</evidence>
<keyword evidence="4 6" id="KW-1133">Transmembrane helix</keyword>
<organism evidence="8 9">
    <name type="scientific">Paraburkholderia sprentiae WSM5005</name>
    <dbReference type="NCBI Taxonomy" id="754502"/>
    <lineage>
        <taxon>Bacteria</taxon>
        <taxon>Pseudomonadati</taxon>
        <taxon>Pseudomonadota</taxon>
        <taxon>Betaproteobacteria</taxon>
        <taxon>Burkholderiales</taxon>
        <taxon>Burkholderiaceae</taxon>
        <taxon>Paraburkholderia</taxon>
    </lineage>
</organism>
<dbReference type="Gene3D" id="1.20.1720.10">
    <property type="entry name" value="Multidrug resistance protein D"/>
    <property type="match status" value="1"/>
</dbReference>
<evidence type="ECO:0000313" key="9">
    <source>
        <dbReference type="Proteomes" id="UP000179860"/>
    </source>
</evidence>
<feature type="transmembrane region" description="Helical" evidence="6">
    <location>
        <begin position="201"/>
        <end position="224"/>
    </location>
</feature>
<feature type="transmembrane region" description="Helical" evidence="6">
    <location>
        <begin position="12"/>
        <end position="32"/>
    </location>
</feature>
<protein>
    <submittedName>
        <fullName evidence="8">MFS transporter</fullName>
    </submittedName>
</protein>
<dbReference type="Gene3D" id="1.20.1250.20">
    <property type="entry name" value="MFS general substrate transporter like domains"/>
    <property type="match status" value="1"/>
</dbReference>
<reference evidence="8" key="1">
    <citation type="submission" date="2016-09" db="EMBL/GenBank/DDBJ databases">
        <title>The Complete Genome of Burkholderia sprentiae wsm5005.</title>
        <authorList>
            <person name="De Meyer S."/>
            <person name="Wang P."/>
            <person name="Terpolilli J."/>
        </authorList>
    </citation>
    <scope>NUCLEOTIDE SEQUENCE [LARGE SCALE GENOMIC DNA]</scope>
    <source>
        <strain evidence="8">WSM5005</strain>
    </source>
</reference>
<keyword evidence="2" id="KW-0813">Transport</keyword>
<gene>
    <name evidence="8" type="ORF">BJG93_24210</name>
</gene>
<dbReference type="GO" id="GO:0022857">
    <property type="term" value="F:transmembrane transporter activity"/>
    <property type="evidence" value="ECO:0007669"/>
    <property type="project" value="InterPro"/>
</dbReference>
<evidence type="ECO:0000256" key="4">
    <source>
        <dbReference type="ARBA" id="ARBA00022989"/>
    </source>
</evidence>
<dbReference type="PANTHER" id="PTHR42718">
    <property type="entry name" value="MAJOR FACILITATOR SUPERFAMILY MULTIDRUG TRANSPORTER MFSC"/>
    <property type="match status" value="1"/>
</dbReference>
<dbReference type="GO" id="GO:0016020">
    <property type="term" value="C:membrane"/>
    <property type="evidence" value="ECO:0007669"/>
    <property type="project" value="UniProtKB-SubCell"/>
</dbReference>
<dbReference type="EMBL" id="CP017562">
    <property type="protein sequence ID" value="APA89281.1"/>
    <property type="molecule type" value="Genomic_DNA"/>
</dbReference>
<dbReference type="PANTHER" id="PTHR42718:SF9">
    <property type="entry name" value="MAJOR FACILITATOR SUPERFAMILY MULTIDRUG TRANSPORTER MFSC"/>
    <property type="match status" value="1"/>
</dbReference>
<evidence type="ECO:0000313" key="8">
    <source>
        <dbReference type="EMBL" id="APA89281.1"/>
    </source>
</evidence>
<evidence type="ECO:0000259" key="7">
    <source>
        <dbReference type="PROSITE" id="PS50850"/>
    </source>
</evidence>
<dbReference type="InterPro" id="IPR036259">
    <property type="entry name" value="MFS_trans_sf"/>
</dbReference>
<feature type="transmembrane region" description="Helical" evidence="6">
    <location>
        <begin position="298"/>
        <end position="321"/>
    </location>
</feature>
<feature type="transmembrane region" description="Helical" evidence="6">
    <location>
        <begin position="160"/>
        <end position="181"/>
    </location>
</feature>
<keyword evidence="9" id="KW-1185">Reference proteome</keyword>
<feature type="transmembrane region" description="Helical" evidence="6">
    <location>
        <begin position="76"/>
        <end position="99"/>
    </location>
</feature>
<feature type="transmembrane region" description="Helical" evidence="6">
    <location>
        <begin position="269"/>
        <end position="292"/>
    </location>
</feature>
<reference evidence="8" key="2">
    <citation type="submission" date="2021-06" db="EMBL/GenBank/DDBJ databases">
        <authorList>
            <person name="Rogers T.H."/>
            <person name="Ramsay J.P."/>
            <person name="Wang P."/>
            <person name="Terpolilli J."/>
        </authorList>
    </citation>
    <scope>NUCLEOTIDE SEQUENCE</scope>
    <source>
        <strain evidence="8">WSM5005</strain>
    </source>
</reference>
<dbReference type="STRING" id="754502.BJG93_24210"/>
<evidence type="ECO:0000256" key="5">
    <source>
        <dbReference type="ARBA" id="ARBA00023136"/>
    </source>
</evidence>
<dbReference type="InterPro" id="IPR011701">
    <property type="entry name" value="MFS"/>
</dbReference>
<keyword evidence="5 6" id="KW-0472">Membrane</keyword>
<dbReference type="InterPro" id="IPR020846">
    <property type="entry name" value="MFS_dom"/>
</dbReference>
<dbReference type="OrthoDB" id="9807274at2"/>
<dbReference type="CDD" id="cd17321">
    <property type="entry name" value="MFS_MMR_MDR_like"/>
    <property type="match status" value="1"/>
</dbReference>
<proteinExistence type="predicted"/>
<dbReference type="AlphaFoldDB" id="A0A1I9YQQ8"/>
<dbReference type="Proteomes" id="UP000179860">
    <property type="component" value="Chromosome 2"/>
</dbReference>
<dbReference type="PROSITE" id="PS50850">
    <property type="entry name" value="MFS"/>
    <property type="match status" value="1"/>
</dbReference>
<evidence type="ECO:0000256" key="2">
    <source>
        <dbReference type="ARBA" id="ARBA00022448"/>
    </source>
</evidence>
<feature type="transmembrane region" description="Helical" evidence="6">
    <location>
        <begin position="134"/>
        <end position="154"/>
    </location>
</feature>
<feature type="transmembrane region" description="Helical" evidence="6">
    <location>
        <begin position="358"/>
        <end position="384"/>
    </location>
</feature>
<feature type="transmembrane region" description="Helical" evidence="6">
    <location>
        <begin position="230"/>
        <end position="248"/>
    </location>
</feature>
<name>A0A1I9YQQ8_9BURK</name>
<accession>A0A1I9YQQ8</accession>
<feature type="domain" description="Major facilitator superfamily (MFS) profile" evidence="7">
    <location>
        <begin position="10"/>
        <end position="453"/>
    </location>
</feature>
<evidence type="ECO:0000256" key="6">
    <source>
        <dbReference type="SAM" id="Phobius"/>
    </source>
</evidence>
<feature type="transmembrane region" description="Helical" evidence="6">
    <location>
        <begin position="333"/>
        <end position="352"/>
    </location>
</feature>
<sequence>MRSCKRQRPVLWATAVSYMIVILDTSIVNVALERIAEKLAGGIAALQWVVTAYTLSFASLLLTGGALTDRLGARSLYICGLATFALASAFCGFAPSVALLVVGRMVQGVGAALLVPASLTLINETWPDPGARAAVVGLWTGLGGVAMASGPLVGGMLIRFIGWRSIFLVNVPICLAGIWLVCRVSPERSKPRPAIAGKFDLAGQVAAIVSLVLLNLSVISAPHYGWRSPVIIGCMAATLATGVAFLAIEATRTDPMVPLNLFRNAAFSGAVWVSMVSAFTFYGLIFDLGLLFQRQLGYSPLSTGLAFLPLTVAVPAGSLFSKRLTERLGPRRLVVGAFLLAAGGYFSLMEVAPLRPYALFALPLPAIGLAASLITPVTTTATMASVDRGRAGIAAGVLNAARQTGAVLGVAWSGALLAGHTTIREGMQTSLLIAGLLSAVAGAIWWRALRSDSVYGDNAERRPAAVSE</sequence>